<dbReference type="InterPro" id="IPR052346">
    <property type="entry name" value="O-mannosyl-transferase_TMTC"/>
</dbReference>
<feature type="non-terminal residue" evidence="4">
    <location>
        <position position="436"/>
    </location>
</feature>
<accession>A0A831RYM1</accession>
<dbReference type="Proteomes" id="UP000886339">
    <property type="component" value="Unassembled WGS sequence"/>
</dbReference>
<reference evidence="4" key="1">
    <citation type="journal article" date="2020" name="mSystems">
        <title>Genome- and Community-Level Interaction Insights into Carbon Utilization and Element Cycling Functions of Hydrothermarchaeota in Hydrothermal Sediment.</title>
        <authorList>
            <person name="Zhou Z."/>
            <person name="Liu Y."/>
            <person name="Xu W."/>
            <person name="Pan J."/>
            <person name="Luo Z.H."/>
            <person name="Li M."/>
        </authorList>
    </citation>
    <scope>NUCLEOTIDE SEQUENCE [LARGE SCALE GENOMIC DNA]</scope>
    <source>
        <strain evidence="4">HyVt-458</strain>
    </source>
</reference>
<feature type="transmembrane region" description="Helical" evidence="3">
    <location>
        <begin position="125"/>
        <end position="144"/>
    </location>
</feature>
<feature type="transmembrane region" description="Helical" evidence="3">
    <location>
        <begin position="271"/>
        <end position="291"/>
    </location>
</feature>
<evidence type="ECO:0000256" key="1">
    <source>
        <dbReference type="ARBA" id="ARBA00022737"/>
    </source>
</evidence>
<feature type="transmembrane region" description="Helical" evidence="3">
    <location>
        <begin position="150"/>
        <end position="171"/>
    </location>
</feature>
<feature type="transmembrane region" description="Helical" evidence="3">
    <location>
        <begin position="387"/>
        <end position="405"/>
    </location>
</feature>
<feature type="transmembrane region" description="Helical" evidence="3">
    <location>
        <begin position="311"/>
        <end position="329"/>
    </location>
</feature>
<feature type="transmembrane region" description="Helical" evidence="3">
    <location>
        <begin position="336"/>
        <end position="356"/>
    </location>
</feature>
<sequence length="436" mass="49097">MKRTQQAYISGPLLLILAVAWIIYSPGLTGTFLFDDFANITALGKYGPINNLENLRLYLTGGIAGPSGRPIALASFLIDAQNWPADPRPFLRTNILIHLINGGLLYLLLLLLLKQHYKTAPPGRTTTFVAATATAMWLWNPFLVSSTLYIVQRMTLLSGTFVLAGLAGYVYGRSLLDNHPRKAYWWMSLSLGAGTVLATFSKENGVLLPLLAVCIEYTVFSKQNFSKQPHALWKTIFLIGPALVPFVYVAYKFPHILSSYSRREFSFEERLFTEARILFDYLYNLLIPHAHTTGLFHDSFQVSASPLNPPTTALAISGIFLLIFIALRYRQRRPLLALAILFFFAGHVLESTVYPLELYFEHRNYVPALLLFLPIADWLVNPPRNKIYGRVFLATILIVFCAISYQRTSLWGQPTTLLLLWAQENPDSTRAQTVAT</sequence>
<dbReference type="PANTHER" id="PTHR44227">
    <property type="match status" value="1"/>
</dbReference>
<feature type="transmembrane region" description="Helical" evidence="3">
    <location>
        <begin position="7"/>
        <end position="24"/>
    </location>
</feature>
<proteinExistence type="predicted"/>
<evidence type="ECO:0000256" key="2">
    <source>
        <dbReference type="ARBA" id="ARBA00022803"/>
    </source>
</evidence>
<feature type="transmembrane region" description="Helical" evidence="3">
    <location>
        <begin position="95"/>
        <end position="113"/>
    </location>
</feature>
<evidence type="ECO:0000256" key="3">
    <source>
        <dbReference type="SAM" id="Phobius"/>
    </source>
</evidence>
<name>A0A831RYM1_9GAMM</name>
<dbReference type="AlphaFoldDB" id="A0A831RYM1"/>
<evidence type="ECO:0000313" key="4">
    <source>
        <dbReference type="EMBL" id="HEC07632.1"/>
    </source>
</evidence>
<dbReference type="EMBL" id="DRLF01000422">
    <property type="protein sequence ID" value="HEC07632.1"/>
    <property type="molecule type" value="Genomic_DNA"/>
</dbReference>
<organism evidence="4">
    <name type="scientific">Thiolapillus brandeum</name>
    <dbReference type="NCBI Taxonomy" id="1076588"/>
    <lineage>
        <taxon>Bacteria</taxon>
        <taxon>Pseudomonadati</taxon>
        <taxon>Pseudomonadota</taxon>
        <taxon>Gammaproteobacteria</taxon>
        <taxon>Chromatiales</taxon>
        <taxon>Sedimenticolaceae</taxon>
        <taxon>Thiolapillus</taxon>
    </lineage>
</organism>
<keyword evidence="3" id="KW-0812">Transmembrane</keyword>
<dbReference type="PANTHER" id="PTHR44227:SF3">
    <property type="entry name" value="PROTEIN O-MANNOSYL-TRANSFERASE TMTC4"/>
    <property type="match status" value="1"/>
</dbReference>
<gene>
    <name evidence="4" type="ORF">ENJ12_12310</name>
</gene>
<comment type="caution">
    <text evidence="4">The sequence shown here is derived from an EMBL/GenBank/DDBJ whole genome shotgun (WGS) entry which is preliminary data.</text>
</comment>
<keyword evidence="1" id="KW-0677">Repeat</keyword>
<feature type="transmembrane region" description="Helical" evidence="3">
    <location>
        <begin position="183"/>
        <end position="201"/>
    </location>
</feature>
<feature type="transmembrane region" description="Helical" evidence="3">
    <location>
        <begin position="231"/>
        <end position="251"/>
    </location>
</feature>
<keyword evidence="2" id="KW-0802">TPR repeat</keyword>
<keyword evidence="3" id="KW-1133">Transmembrane helix</keyword>
<protein>
    <submittedName>
        <fullName evidence="4">Tetratricopeptide repeat protein</fullName>
    </submittedName>
</protein>
<keyword evidence="3" id="KW-0472">Membrane</keyword>